<feature type="compositionally biased region" description="Polar residues" evidence="1">
    <location>
        <begin position="1"/>
        <end position="20"/>
    </location>
</feature>
<evidence type="ECO:0008006" key="4">
    <source>
        <dbReference type="Google" id="ProtNLM"/>
    </source>
</evidence>
<evidence type="ECO:0000313" key="2">
    <source>
        <dbReference type="Proteomes" id="UP000504637"/>
    </source>
</evidence>
<reference evidence="3" key="3">
    <citation type="submission" date="2025-08" db="UniProtKB">
        <authorList>
            <consortium name="RefSeq"/>
        </authorList>
    </citation>
    <scope>IDENTIFICATION</scope>
    <source>
        <strain evidence="3">CBS 342.82</strain>
    </source>
</reference>
<dbReference type="AlphaFoldDB" id="A0A6J3LTP2"/>
<reference evidence="3" key="1">
    <citation type="submission" date="2020-01" db="EMBL/GenBank/DDBJ databases">
        <authorList>
            <consortium name="DOE Joint Genome Institute"/>
            <person name="Haridas S."/>
            <person name="Albert R."/>
            <person name="Binder M."/>
            <person name="Bloem J."/>
            <person name="Labutti K."/>
            <person name="Salamov A."/>
            <person name="Andreopoulos B."/>
            <person name="Baker S.E."/>
            <person name="Barry K."/>
            <person name="Bills G."/>
            <person name="Bluhm B.H."/>
            <person name="Cannon C."/>
            <person name="Castanera R."/>
            <person name="Culley D.E."/>
            <person name="Daum C."/>
            <person name="Ezra D."/>
            <person name="Gonzalez J.B."/>
            <person name="Henrissat B."/>
            <person name="Kuo A."/>
            <person name="Liang C."/>
            <person name="Lipzen A."/>
            <person name="Lutzoni F."/>
            <person name="Magnuson J."/>
            <person name="Mondo S."/>
            <person name="Nolan M."/>
            <person name="Ohm R."/>
            <person name="Pangilinan J."/>
            <person name="Park H.-J."/>
            <person name="Ramirez L."/>
            <person name="Alfaro M."/>
            <person name="Sun H."/>
            <person name="Tritt A."/>
            <person name="Yoshinaga Y."/>
            <person name="Zwiers L.-H."/>
            <person name="Turgeon B.G."/>
            <person name="Goodwin S.B."/>
            <person name="Spatafora J.W."/>
            <person name="Crous P.W."/>
            <person name="Grigoriev I.V."/>
        </authorList>
    </citation>
    <scope>NUCLEOTIDE SEQUENCE</scope>
    <source>
        <strain evidence="3">CBS 342.82</strain>
    </source>
</reference>
<dbReference type="GeneID" id="54363893"/>
<reference evidence="3" key="2">
    <citation type="submission" date="2020-04" db="EMBL/GenBank/DDBJ databases">
        <authorList>
            <consortium name="NCBI Genome Project"/>
        </authorList>
    </citation>
    <scope>NUCLEOTIDE SEQUENCE</scope>
    <source>
        <strain evidence="3">CBS 342.82</strain>
    </source>
</reference>
<dbReference type="Proteomes" id="UP000504637">
    <property type="component" value="Unplaced"/>
</dbReference>
<protein>
    <recommendedName>
        <fullName evidence="4">SnoaL-like domain-containing protein</fullName>
    </recommendedName>
</protein>
<evidence type="ECO:0000256" key="1">
    <source>
        <dbReference type="SAM" id="MobiDB-lite"/>
    </source>
</evidence>
<feature type="region of interest" description="Disordered" evidence="1">
    <location>
        <begin position="1"/>
        <end position="26"/>
    </location>
</feature>
<gene>
    <name evidence="3" type="ORF">K489DRAFT_385385</name>
</gene>
<evidence type="ECO:0000313" key="3">
    <source>
        <dbReference type="RefSeq" id="XP_033455028.1"/>
    </source>
</evidence>
<name>A0A6J3LTP2_9PEZI</name>
<dbReference type="OrthoDB" id="3940331at2759"/>
<dbReference type="RefSeq" id="XP_033455028.1">
    <property type="nucleotide sequence ID" value="XM_033606093.1"/>
</dbReference>
<sequence length="157" mass="18395">MSDKPTSSLDILNPTPSKNIRTPEEGEKAHHLEALSKLMIERAAAQDFTHPVWRNLSPKFVGEFDYHTEEPVRDFAGFVRHHRTIREKFPDYFFEFVNVSADVHERNGTASVYVLLKVTGYPTSLERASILVLRWRHQEDSWSCYREGVIRGIQWHW</sequence>
<keyword evidence="2" id="KW-1185">Reference proteome</keyword>
<accession>A0A6J3LTP2</accession>
<proteinExistence type="predicted"/>
<organism evidence="3">
    <name type="scientific">Dissoconium aciculare CBS 342.82</name>
    <dbReference type="NCBI Taxonomy" id="1314786"/>
    <lineage>
        <taxon>Eukaryota</taxon>
        <taxon>Fungi</taxon>
        <taxon>Dikarya</taxon>
        <taxon>Ascomycota</taxon>
        <taxon>Pezizomycotina</taxon>
        <taxon>Dothideomycetes</taxon>
        <taxon>Dothideomycetidae</taxon>
        <taxon>Mycosphaerellales</taxon>
        <taxon>Dissoconiaceae</taxon>
        <taxon>Dissoconium</taxon>
    </lineage>
</organism>